<dbReference type="InterPro" id="IPR036890">
    <property type="entry name" value="HATPase_C_sf"/>
</dbReference>
<dbReference type="InterPro" id="IPR036097">
    <property type="entry name" value="HisK_dim/P_sf"/>
</dbReference>
<dbReference type="EMBL" id="FNOU01000006">
    <property type="protein sequence ID" value="SDX72311.1"/>
    <property type="molecule type" value="Genomic_DNA"/>
</dbReference>
<feature type="transmembrane region" description="Helical" evidence="14">
    <location>
        <begin position="51"/>
        <end position="75"/>
    </location>
</feature>
<dbReference type="InterPro" id="IPR005467">
    <property type="entry name" value="His_kinase_dom"/>
</dbReference>
<keyword evidence="10" id="KW-0843">Virulence</keyword>
<dbReference type="GO" id="GO:0000155">
    <property type="term" value="F:phosphorelay sensor kinase activity"/>
    <property type="evidence" value="ECO:0007669"/>
    <property type="project" value="InterPro"/>
</dbReference>
<dbReference type="InterPro" id="IPR004358">
    <property type="entry name" value="Sig_transdc_His_kin-like_C"/>
</dbReference>
<comment type="subcellular location">
    <subcellularLocation>
        <location evidence="2">Membrane</location>
        <topology evidence="2">Multi-pass membrane protein</topology>
    </subcellularLocation>
</comment>
<dbReference type="InterPro" id="IPR050398">
    <property type="entry name" value="HssS/ArlS-like"/>
</dbReference>
<dbReference type="SUPFAM" id="SSF158472">
    <property type="entry name" value="HAMP domain-like"/>
    <property type="match status" value="1"/>
</dbReference>
<dbReference type="InterPro" id="IPR003661">
    <property type="entry name" value="HisK_dim/P_dom"/>
</dbReference>
<evidence type="ECO:0000313" key="18">
    <source>
        <dbReference type="Proteomes" id="UP000199652"/>
    </source>
</evidence>
<dbReference type="CDD" id="cd00082">
    <property type="entry name" value="HisKA"/>
    <property type="match status" value="1"/>
</dbReference>
<feature type="domain" description="Histidine kinase" evidence="15">
    <location>
        <begin position="137"/>
        <end position="349"/>
    </location>
</feature>
<dbReference type="SUPFAM" id="SSF47384">
    <property type="entry name" value="Homodimeric domain of signal transducing histidine kinase"/>
    <property type="match status" value="1"/>
</dbReference>
<dbReference type="Gene3D" id="1.10.287.130">
    <property type="match status" value="1"/>
</dbReference>
<dbReference type="EC" id="2.7.13.3" evidence="3"/>
<accession>A0A1H3E0W4</accession>
<keyword evidence="8 14" id="KW-1133">Transmembrane helix</keyword>
<feature type="transmembrane region" description="Helical" evidence="14">
    <location>
        <begin position="12"/>
        <end position="39"/>
    </location>
</feature>
<dbReference type="SMART" id="SM00388">
    <property type="entry name" value="HisKA"/>
    <property type="match status" value="1"/>
</dbReference>
<dbReference type="SMART" id="SM00304">
    <property type="entry name" value="HAMP"/>
    <property type="match status" value="1"/>
</dbReference>
<dbReference type="Pfam" id="PF02518">
    <property type="entry name" value="HATPase_c"/>
    <property type="match status" value="1"/>
</dbReference>
<evidence type="ECO:0000256" key="8">
    <source>
        <dbReference type="ARBA" id="ARBA00022989"/>
    </source>
</evidence>
<keyword evidence="5" id="KW-0808">Transferase</keyword>
<comment type="catalytic activity">
    <reaction evidence="1">
        <text>ATP + protein L-histidine = ADP + protein N-phospho-L-histidine.</text>
        <dbReference type="EC" id="2.7.13.3"/>
    </reaction>
</comment>
<evidence type="ECO:0000256" key="4">
    <source>
        <dbReference type="ARBA" id="ARBA00022553"/>
    </source>
</evidence>
<evidence type="ECO:0000256" key="9">
    <source>
        <dbReference type="ARBA" id="ARBA00023012"/>
    </source>
</evidence>
<evidence type="ECO:0000256" key="10">
    <source>
        <dbReference type="ARBA" id="ARBA00023026"/>
    </source>
</evidence>
<dbReference type="FunFam" id="3.30.565.10:FF:000006">
    <property type="entry name" value="Sensor histidine kinase WalK"/>
    <property type="match status" value="1"/>
</dbReference>
<evidence type="ECO:0000256" key="2">
    <source>
        <dbReference type="ARBA" id="ARBA00004141"/>
    </source>
</evidence>
<dbReference type="PANTHER" id="PTHR45528">
    <property type="entry name" value="SENSOR HISTIDINE KINASE CPXA"/>
    <property type="match status" value="1"/>
</dbReference>
<evidence type="ECO:0000313" key="17">
    <source>
        <dbReference type="EMBL" id="SDX72311.1"/>
    </source>
</evidence>
<dbReference type="AlphaFoldDB" id="A0A1H3E0W4"/>
<evidence type="ECO:0000256" key="11">
    <source>
        <dbReference type="ARBA" id="ARBA00023136"/>
    </source>
</evidence>
<dbReference type="Proteomes" id="UP000199652">
    <property type="component" value="Unassembled WGS sequence"/>
</dbReference>
<dbReference type="Pfam" id="PF00672">
    <property type="entry name" value="HAMP"/>
    <property type="match status" value="1"/>
</dbReference>
<keyword evidence="6 14" id="KW-0812">Transmembrane</keyword>
<evidence type="ECO:0000256" key="5">
    <source>
        <dbReference type="ARBA" id="ARBA00022679"/>
    </source>
</evidence>
<keyword evidence="7 17" id="KW-0418">Kinase</keyword>
<dbReference type="SMART" id="SM00387">
    <property type="entry name" value="HATPase_c"/>
    <property type="match status" value="1"/>
</dbReference>
<dbReference type="PRINTS" id="PR00344">
    <property type="entry name" value="BCTRLSENSOR"/>
</dbReference>
<dbReference type="SUPFAM" id="SSF55874">
    <property type="entry name" value="ATPase domain of HSP90 chaperone/DNA topoisomerase II/histidine kinase"/>
    <property type="match status" value="1"/>
</dbReference>
<dbReference type="CDD" id="cd06225">
    <property type="entry name" value="HAMP"/>
    <property type="match status" value="1"/>
</dbReference>
<dbReference type="Gene3D" id="3.30.565.10">
    <property type="entry name" value="Histidine kinase-like ATPase, C-terminal domain"/>
    <property type="match status" value="1"/>
</dbReference>
<gene>
    <name evidence="17" type="ORF">SAMN04488579_10651</name>
</gene>
<dbReference type="PROSITE" id="PS50109">
    <property type="entry name" value="HIS_KIN"/>
    <property type="match status" value="1"/>
</dbReference>
<dbReference type="InterPro" id="IPR003660">
    <property type="entry name" value="HAMP_dom"/>
</dbReference>
<proteinExistence type="predicted"/>
<dbReference type="InterPro" id="IPR003594">
    <property type="entry name" value="HATPase_dom"/>
</dbReference>
<reference evidence="18" key="1">
    <citation type="submission" date="2016-10" db="EMBL/GenBank/DDBJ databases">
        <authorList>
            <person name="Varghese N."/>
            <person name="Submissions S."/>
        </authorList>
    </citation>
    <scope>NUCLEOTIDE SEQUENCE [LARGE SCALE GENOMIC DNA]</scope>
    <source>
        <strain evidence="18">VPI 5359</strain>
    </source>
</reference>
<evidence type="ECO:0000256" key="12">
    <source>
        <dbReference type="ARBA" id="ARBA00037219"/>
    </source>
</evidence>
<evidence type="ECO:0000256" key="14">
    <source>
        <dbReference type="SAM" id="Phobius"/>
    </source>
</evidence>
<name>A0A1H3E0W4_EUBBA</name>
<dbReference type="Pfam" id="PF00512">
    <property type="entry name" value="HisKA"/>
    <property type="match status" value="1"/>
</dbReference>
<evidence type="ECO:0000256" key="6">
    <source>
        <dbReference type="ARBA" id="ARBA00022692"/>
    </source>
</evidence>
<dbReference type="STRING" id="1528.SAMN04488579_10651"/>
<dbReference type="PANTHER" id="PTHR45528:SF11">
    <property type="entry name" value="HISTIDINE KINASE"/>
    <property type="match status" value="1"/>
</dbReference>
<organism evidence="17 18">
    <name type="scientific">Eubacterium barkeri</name>
    <name type="common">Clostridium barkeri</name>
    <dbReference type="NCBI Taxonomy" id="1528"/>
    <lineage>
        <taxon>Bacteria</taxon>
        <taxon>Bacillati</taxon>
        <taxon>Bacillota</taxon>
        <taxon>Clostridia</taxon>
        <taxon>Eubacteriales</taxon>
        <taxon>Eubacteriaceae</taxon>
        <taxon>Eubacterium</taxon>
    </lineage>
</organism>
<keyword evidence="9" id="KW-0902">Two-component regulatory system</keyword>
<keyword evidence="18" id="KW-1185">Reference proteome</keyword>
<dbReference type="PROSITE" id="PS50885">
    <property type="entry name" value="HAMP"/>
    <property type="match status" value="1"/>
</dbReference>
<evidence type="ECO:0000259" key="15">
    <source>
        <dbReference type="PROSITE" id="PS50109"/>
    </source>
</evidence>
<dbReference type="Gene3D" id="6.10.340.10">
    <property type="match status" value="1"/>
</dbReference>
<protein>
    <recommendedName>
        <fullName evidence="13">Heme sensor protein HssS</fullName>
        <ecNumber evidence="3">2.7.13.3</ecNumber>
    </recommendedName>
</protein>
<keyword evidence="11 14" id="KW-0472">Membrane</keyword>
<evidence type="ECO:0000259" key="16">
    <source>
        <dbReference type="PROSITE" id="PS50885"/>
    </source>
</evidence>
<sequence>MNKPSNRLQQQYLALFFASIIFVIMLFTMSFIFLIFIFLSSRGWFDVMLPLSPLMPVFIFGLISIFTGTLIAGFFSRIPLAPIREIISAVDHLADGDFNTRLNLKGPGELQNLNHSFNHMAQELGSIEVLRTDFTNNFSHEFKTPIVSIRGFARILKYEDLTPEERSDYLDIIIKESDRLVELSTNVLNLSKVENQSILSDKSTYNLSEQLRRVVALLEQKWTEKNLEIDFDSPEIGINAGEELLKQVWINLLDNAIKFSPTGGKITISIEKAPGSLIITFSDEGQGIEAASRDRIFEKFYQGDSSHATKGNGLGLTLSKKIIELHSGTITVAPNIPVGTTFIVKLPAA</sequence>
<evidence type="ECO:0000256" key="3">
    <source>
        <dbReference type="ARBA" id="ARBA00012438"/>
    </source>
</evidence>
<dbReference type="CDD" id="cd00075">
    <property type="entry name" value="HATPase"/>
    <property type="match status" value="1"/>
</dbReference>
<evidence type="ECO:0000256" key="1">
    <source>
        <dbReference type="ARBA" id="ARBA00000085"/>
    </source>
</evidence>
<dbReference type="RefSeq" id="WP_242873517.1">
    <property type="nucleotide sequence ID" value="NZ_FNOU01000006.1"/>
</dbReference>
<evidence type="ECO:0000256" key="7">
    <source>
        <dbReference type="ARBA" id="ARBA00022777"/>
    </source>
</evidence>
<feature type="domain" description="HAMP" evidence="16">
    <location>
        <begin position="80"/>
        <end position="129"/>
    </location>
</feature>
<keyword evidence="4" id="KW-0597">Phosphoprotein</keyword>
<comment type="function">
    <text evidence="12">Member of the two-component regulatory system HssS/HssR involved in intracellular heme homeostasis and tempering of staphylococcal virulence. HssS functions as a heme sensor histidine kinase which is autophosphorylated at a histidine residue and transfers its phosphate group to an aspartate residue of HssR. HssR/HssS activates the expression of hrtAB, an efflux pump, in response to extracellular heme, hemin, hemoglobin or blood.</text>
</comment>
<evidence type="ECO:0000256" key="13">
    <source>
        <dbReference type="ARBA" id="ARBA00040841"/>
    </source>
</evidence>
<dbReference type="GO" id="GO:0005886">
    <property type="term" value="C:plasma membrane"/>
    <property type="evidence" value="ECO:0007669"/>
    <property type="project" value="TreeGrafter"/>
</dbReference>